<protein>
    <submittedName>
        <fullName evidence="8">NADPH-dependent alpha-keto amide reductase</fullName>
    </submittedName>
</protein>
<dbReference type="InterPro" id="IPR018170">
    <property type="entry name" value="Aldo/ket_reductase_CS"/>
</dbReference>
<dbReference type="PANTHER" id="PTHR43827">
    <property type="entry name" value="2,5-DIKETO-D-GLUCONIC ACID REDUCTASE"/>
    <property type="match status" value="1"/>
</dbReference>
<name>A0A1E5RAT7_9ASCO</name>
<organism evidence="8 9">
    <name type="scientific">Hanseniaspora osmophila</name>
    <dbReference type="NCBI Taxonomy" id="56408"/>
    <lineage>
        <taxon>Eukaryota</taxon>
        <taxon>Fungi</taxon>
        <taxon>Dikarya</taxon>
        <taxon>Ascomycota</taxon>
        <taxon>Saccharomycotina</taxon>
        <taxon>Saccharomycetes</taxon>
        <taxon>Saccharomycodales</taxon>
        <taxon>Saccharomycodaceae</taxon>
        <taxon>Hanseniaspora</taxon>
    </lineage>
</organism>
<dbReference type="InterPro" id="IPR036812">
    <property type="entry name" value="NAD(P)_OxRdtase_dom_sf"/>
</dbReference>
<evidence type="ECO:0000313" key="9">
    <source>
        <dbReference type="Proteomes" id="UP000095728"/>
    </source>
</evidence>
<sequence length="316" mass="36358">MSKINQKFFTLNNGNKIPAVGIIGTGSTWFKTVENDSTFSNELVEQLSQALKLPGIVHIDAAEIYKTYPEVGKAIKESTKPRNEIWITDKYSTALKISDTPVDGLNTALEKLNVEYVDLLLLHSPWIDQAAYGFGVVKAWKYLEQLYKEGKAKNIGVSNFGVEDLKLLLSSPEVEIKPQVNQIEYNPFLQEQTPGIYQYCQEQHILVEAYHPLGPLVLKNKAKENDEFVERNKEFYCLITELAKKYQKTESQILLEWTYEMNVLPVTTSSKFQRIKDAQYLFDPEFALSKEEVAKIRDLGSQNEPHRTYWKKEYTK</sequence>
<keyword evidence="2" id="KW-0521">NADP</keyword>
<accession>A0A1E5RAT7</accession>
<evidence type="ECO:0000256" key="6">
    <source>
        <dbReference type="PIRSR" id="PIRSR000097-3"/>
    </source>
</evidence>
<keyword evidence="9" id="KW-1185">Reference proteome</keyword>
<dbReference type="GO" id="GO:0016616">
    <property type="term" value="F:oxidoreductase activity, acting on the CH-OH group of donors, NAD or NADP as acceptor"/>
    <property type="evidence" value="ECO:0007669"/>
    <property type="project" value="UniProtKB-ARBA"/>
</dbReference>
<evidence type="ECO:0000313" key="8">
    <source>
        <dbReference type="EMBL" id="OEJ84018.1"/>
    </source>
</evidence>
<dbReference type="PANTHER" id="PTHR43827:SF3">
    <property type="entry name" value="NADP-DEPENDENT OXIDOREDUCTASE DOMAIN-CONTAINING PROTEIN"/>
    <property type="match status" value="1"/>
</dbReference>
<feature type="active site" description="Proton donor" evidence="4">
    <location>
        <position position="65"/>
    </location>
</feature>
<dbReference type="InParanoid" id="A0A1E5RAT7"/>
<evidence type="ECO:0000256" key="5">
    <source>
        <dbReference type="PIRSR" id="PIRSR000097-2"/>
    </source>
</evidence>
<dbReference type="OrthoDB" id="416253at2759"/>
<proteinExistence type="inferred from homology"/>
<dbReference type="InterPro" id="IPR020471">
    <property type="entry name" value="AKR"/>
</dbReference>
<dbReference type="STRING" id="56408.A0A1E5RAT7"/>
<reference evidence="9" key="1">
    <citation type="journal article" date="2016" name="Genome Announc.">
        <title>Genome sequences of three species of Hanseniaspora isolated from spontaneous wine fermentations.</title>
        <authorList>
            <person name="Sternes P.R."/>
            <person name="Lee D."/>
            <person name="Kutyna D.R."/>
            <person name="Borneman A.R."/>
        </authorList>
    </citation>
    <scope>NUCLEOTIDE SEQUENCE [LARGE SCALE GENOMIC DNA]</scope>
    <source>
        <strain evidence="9">AWRI3579</strain>
    </source>
</reference>
<dbReference type="InterPro" id="IPR023210">
    <property type="entry name" value="NADP_OxRdtase_dom"/>
</dbReference>
<evidence type="ECO:0000256" key="4">
    <source>
        <dbReference type="PIRSR" id="PIRSR000097-1"/>
    </source>
</evidence>
<dbReference type="SUPFAM" id="SSF51430">
    <property type="entry name" value="NAD(P)-linked oxidoreductase"/>
    <property type="match status" value="1"/>
</dbReference>
<evidence type="ECO:0000256" key="1">
    <source>
        <dbReference type="ARBA" id="ARBA00007905"/>
    </source>
</evidence>
<dbReference type="PRINTS" id="PR00069">
    <property type="entry name" value="ALDKETRDTASE"/>
</dbReference>
<dbReference type="EMBL" id="LPNM01000008">
    <property type="protein sequence ID" value="OEJ84018.1"/>
    <property type="molecule type" value="Genomic_DNA"/>
</dbReference>
<comment type="similarity">
    <text evidence="1">Belongs to the aldo/keto reductase family.</text>
</comment>
<dbReference type="Gene3D" id="3.20.20.100">
    <property type="entry name" value="NADP-dependent oxidoreductase domain"/>
    <property type="match status" value="1"/>
</dbReference>
<dbReference type="PROSITE" id="PS00062">
    <property type="entry name" value="ALDOKETO_REDUCTASE_2"/>
    <property type="match status" value="1"/>
</dbReference>
<feature type="domain" description="NADP-dependent oxidoreductase" evidence="7">
    <location>
        <begin position="28"/>
        <end position="299"/>
    </location>
</feature>
<evidence type="ECO:0000256" key="3">
    <source>
        <dbReference type="ARBA" id="ARBA00023002"/>
    </source>
</evidence>
<dbReference type="Pfam" id="PF00248">
    <property type="entry name" value="Aldo_ket_red"/>
    <property type="match status" value="1"/>
</dbReference>
<dbReference type="Proteomes" id="UP000095728">
    <property type="component" value="Unassembled WGS sequence"/>
</dbReference>
<gene>
    <name evidence="8" type="ORF">AWRI3579_g2916</name>
</gene>
<dbReference type="FunCoup" id="A0A1E5RAT7">
    <property type="interactions" value="214"/>
</dbReference>
<keyword evidence="3" id="KW-0560">Oxidoreductase</keyword>
<evidence type="ECO:0000259" key="7">
    <source>
        <dbReference type="Pfam" id="PF00248"/>
    </source>
</evidence>
<feature type="site" description="Lowers pKa of active site Tyr" evidence="6">
    <location>
        <position position="90"/>
    </location>
</feature>
<evidence type="ECO:0000256" key="2">
    <source>
        <dbReference type="ARBA" id="ARBA00022857"/>
    </source>
</evidence>
<dbReference type="PIRSF" id="PIRSF000097">
    <property type="entry name" value="AKR"/>
    <property type="match status" value="1"/>
</dbReference>
<feature type="binding site" evidence="5">
    <location>
        <position position="123"/>
    </location>
    <ligand>
        <name>substrate</name>
    </ligand>
</feature>
<dbReference type="AlphaFoldDB" id="A0A1E5RAT7"/>
<comment type="caution">
    <text evidence="8">The sequence shown here is derived from an EMBL/GenBank/DDBJ whole genome shotgun (WGS) entry which is preliminary data.</text>
</comment>